<dbReference type="Pfam" id="PF18962">
    <property type="entry name" value="Por_Secre_tail"/>
    <property type="match status" value="1"/>
</dbReference>
<evidence type="ECO:0000256" key="1">
    <source>
        <dbReference type="ARBA" id="ARBA00022729"/>
    </source>
</evidence>
<dbReference type="EMBL" id="UOGD01000144">
    <property type="protein sequence ID" value="VAX19582.1"/>
    <property type="molecule type" value="Genomic_DNA"/>
</dbReference>
<organism evidence="3">
    <name type="scientific">hydrothermal vent metagenome</name>
    <dbReference type="NCBI Taxonomy" id="652676"/>
    <lineage>
        <taxon>unclassified sequences</taxon>
        <taxon>metagenomes</taxon>
        <taxon>ecological metagenomes</taxon>
    </lineage>
</organism>
<sequence length="567" mass="62847">MKKSILFIFLFFLTTSVFSQTVWNEVWNMQQMPFQPENIGSEFAKVIAGFDTDEDGWGEFICGTSDMDSNYVYMYEATGDNTYELVWSYKFPIPGNSWFGVAVGDADNNGKVDIVLGWPSIVSAESPNPPRVFTFEWSGVQGENKYGREQGDGTFNPTSETHFDVPDNTDWRPYSMLIEDVDKDGTNELVVGVRAGGRGREVLVASVVGGDLSAFGQWIVEYNFQNTEGGSNFSTITGDLDNDGNTDIFEMVWNMFTLRIFESTGPDTYEHVNDLEKLYASQGIDYGAVDGVRITDINGDGKNELFIAGTEPQSTLFIIQNINDISTITADDVVEFYHIPKKIKPSGNVADGKFRNMVVADPDQDGNLSLLIAGERNGQIFDLEYKGEGDMADSTSWELTVVYDAYDLASAELGPDSASSLTPRLYYGDAAVDMDGDGLSEYVFVNYSTDKDVWSNDSYVVVMEADKATSVESTDMLIPETMELSQNYPNPFNPTTVIEFSVPQNSGHVKLSVFDILGREITTLVDNEMTAGNYKVQFDASNLPSGIYMYRLSSNTGSKAMKMILQK</sequence>
<accession>A0A3B1BV10</accession>
<dbReference type="NCBIfam" id="TIGR04183">
    <property type="entry name" value="Por_Secre_tail"/>
    <property type="match status" value="1"/>
</dbReference>
<feature type="domain" description="Secretion system C-terminal sorting" evidence="2">
    <location>
        <begin position="488"/>
        <end position="564"/>
    </location>
</feature>
<dbReference type="Gene3D" id="2.130.10.130">
    <property type="entry name" value="Integrin alpha, N-terminal"/>
    <property type="match status" value="2"/>
</dbReference>
<dbReference type="PANTHER" id="PTHR44103:SF1">
    <property type="entry name" value="PROPROTEIN CONVERTASE P"/>
    <property type="match status" value="1"/>
</dbReference>
<dbReference type="Gene3D" id="2.60.40.4070">
    <property type="match status" value="1"/>
</dbReference>
<keyword evidence="1" id="KW-0732">Signal</keyword>
<dbReference type="AlphaFoldDB" id="A0A3B1BV10"/>
<gene>
    <name evidence="3" type="ORF">MNBD_IGNAVI01-1788</name>
</gene>
<protein>
    <recommendedName>
        <fullName evidence="2">Secretion system C-terminal sorting domain-containing protein</fullName>
    </recommendedName>
</protein>
<dbReference type="PANTHER" id="PTHR44103">
    <property type="entry name" value="PROPROTEIN CONVERTASE P"/>
    <property type="match status" value="1"/>
</dbReference>
<proteinExistence type="predicted"/>
<dbReference type="Pfam" id="PF13517">
    <property type="entry name" value="FG-GAP_3"/>
    <property type="match status" value="1"/>
</dbReference>
<name>A0A3B1BV10_9ZZZZ</name>
<dbReference type="InterPro" id="IPR013517">
    <property type="entry name" value="FG-GAP"/>
</dbReference>
<dbReference type="InterPro" id="IPR026444">
    <property type="entry name" value="Secre_tail"/>
</dbReference>
<reference evidence="3" key="1">
    <citation type="submission" date="2018-06" db="EMBL/GenBank/DDBJ databases">
        <authorList>
            <person name="Zhirakovskaya E."/>
        </authorList>
    </citation>
    <scope>NUCLEOTIDE SEQUENCE</scope>
</reference>
<dbReference type="InterPro" id="IPR028994">
    <property type="entry name" value="Integrin_alpha_N"/>
</dbReference>
<evidence type="ECO:0000313" key="3">
    <source>
        <dbReference type="EMBL" id="VAX19582.1"/>
    </source>
</evidence>
<dbReference type="SUPFAM" id="SSF69318">
    <property type="entry name" value="Integrin alpha N-terminal domain"/>
    <property type="match status" value="2"/>
</dbReference>
<evidence type="ECO:0000259" key="2">
    <source>
        <dbReference type="Pfam" id="PF18962"/>
    </source>
</evidence>